<feature type="compositionally biased region" description="Polar residues" evidence="3">
    <location>
        <begin position="1"/>
        <end position="11"/>
    </location>
</feature>
<keyword evidence="2" id="KW-0597">Phosphoprotein</keyword>
<dbReference type="PROSITE" id="PS50238">
    <property type="entry name" value="RHOGAP"/>
    <property type="match status" value="1"/>
</dbReference>
<protein>
    <recommendedName>
        <fullName evidence="4">Rho-GAP domain-containing protein</fullName>
    </recommendedName>
</protein>
<sequence length="1058" mass="116889">METMSPQQQDALSHRRGAPGDSSRKRMKSLMQRRQSAPTLVISKALARSRTISRENCLSPVSPETCLLVQSFLTPSRSFIAHTYVQLKTGLQTQERHLFLFTDILLLTKAKSSTYFKLKVQVRVCEMWSAGWMEEVCEGSCSPEKSFVIGWPTCNCVATFRYACPCPQGPTRWKPAVNLLHHRIREEKEKDAPKTIPLKVFVKDIARCAQVKVVAGAEDRVLVTRLALQQFGIMGCVKDFQLWVSSKRDNAPYPLIGHEFPYSIQMSHMREPVPQTSPQEPSDPPELQAELIFAQLENDTQCQFVLKPSRVDAGQKPFKRRRSLISWAFWRGSTLQLDDLPPSPTLPCPGQLFGQPLSAVCQDNALPKPIMEILVFLYQEAPFTRGIFRRSAGAKACRDLRDRIDTGSPDVSLVHESIFVIAAVLKDFLRNIPGSLLSSDLYGQWMGAMDGPAEEEHCQLEAVQSLVACLPSENLLLLKHMLAILHRIQLHAHDNQMNAFNLSVCIAPSMLSAPAASSPEMEGASAMKVCGLVQLMVENCQAVMGEDLTALFRGFPPRCSSDHGADMSSHQMTDSSYDSLENELDNDESGSPFQAFQRPRGKPDSQSRDSVITLSDCDLDQPDAGPAPALARPAKASPALGPAPVEATATYLQGSRRWRRSSEPSVRISTSSPAKRLERHEDRKGSYDGSTDLLVGSDFDNVFAKELGVLQLEVPANPTEKSRAAGAPGSSWKKKMQTRKPPPLDLNTSFSSLCSQSASPTRSSVSSLDSAFSQHSTDFSTSCPVFEGNLKASGNISPCSPGPLSPRSPTQASVCSPGLSASSPRGSSAKETFNWSHIRNSHGLHPNTWLKRDRRLSLHQQDKLGLDGEDVDSCPLQRQSTYLVSDPGPRQMSSSPPSCQQAEQERKVLQKTVKLPPSMFYGQKSHSLIPGKEKDPAAPRRASEPGGAGLDPERTLDLERLHQRALRQQERHGRGLKVSDVDPCPQAPKARICLSPSTTKVVRDYFSSNCLHDPSSSFTRSQEVALALVRGKREWRRRCSDPRLDNLDQMLFAEESYV</sequence>
<feature type="region of interest" description="Disordered" evidence="3">
    <location>
        <begin position="562"/>
        <end position="691"/>
    </location>
</feature>
<dbReference type="Proteomes" id="UP000694580">
    <property type="component" value="Unplaced"/>
</dbReference>
<feature type="region of interest" description="Disordered" evidence="3">
    <location>
        <begin position="718"/>
        <end position="753"/>
    </location>
</feature>
<dbReference type="PANTHER" id="PTHR23179">
    <property type="entry name" value="T-CELL ACTIVATION RHO GTPASE ACTIVATING PROTEIN-RELATED"/>
    <property type="match status" value="1"/>
</dbReference>
<dbReference type="Gene3D" id="1.10.555.10">
    <property type="entry name" value="Rho GTPase activation protein"/>
    <property type="match status" value="1"/>
</dbReference>
<feature type="region of interest" description="Disordered" evidence="3">
    <location>
        <begin position="797"/>
        <end position="830"/>
    </location>
</feature>
<dbReference type="GO" id="GO:0035023">
    <property type="term" value="P:regulation of Rho protein signal transduction"/>
    <property type="evidence" value="ECO:0007669"/>
    <property type="project" value="InterPro"/>
</dbReference>
<dbReference type="InterPro" id="IPR000198">
    <property type="entry name" value="RhoGAP_dom"/>
</dbReference>
<evidence type="ECO:0000256" key="2">
    <source>
        <dbReference type="ARBA" id="ARBA00022553"/>
    </source>
</evidence>
<evidence type="ECO:0000313" key="5">
    <source>
        <dbReference type="Ensembl" id="ENSDCDP00010031170.1"/>
    </source>
</evidence>
<feature type="compositionally biased region" description="Basic and acidic residues" evidence="3">
    <location>
        <begin position="675"/>
        <end position="686"/>
    </location>
</feature>
<evidence type="ECO:0000256" key="1">
    <source>
        <dbReference type="ARBA" id="ARBA00022468"/>
    </source>
</evidence>
<feature type="region of interest" description="Disordered" evidence="3">
    <location>
        <begin position="920"/>
        <end position="954"/>
    </location>
</feature>
<dbReference type="Pfam" id="PF00788">
    <property type="entry name" value="RA"/>
    <property type="match status" value="1"/>
</dbReference>
<dbReference type="InterPro" id="IPR047887">
    <property type="entry name" value="ARHGAP20_PH"/>
</dbReference>
<dbReference type="InterPro" id="IPR047886">
    <property type="entry name" value="ARHGAP20-like_RhoGAP"/>
</dbReference>
<dbReference type="Pfam" id="PF00620">
    <property type="entry name" value="RhoGAP"/>
    <property type="match status" value="1"/>
</dbReference>
<feature type="region of interest" description="Disordered" evidence="3">
    <location>
        <begin position="881"/>
        <end position="907"/>
    </location>
</feature>
<feature type="region of interest" description="Disordered" evidence="3">
    <location>
        <begin position="1"/>
        <end position="36"/>
    </location>
</feature>
<dbReference type="AlphaFoldDB" id="A0AAY4CDA1"/>
<feature type="compositionally biased region" description="Basic and acidic residues" evidence="3">
    <location>
        <begin position="931"/>
        <end position="943"/>
    </location>
</feature>
<dbReference type="CDD" id="cd04402">
    <property type="entry name" value="RhoGAP_ARHGAP20"/>
    <property type="match status" value="1"/>
</dbReference>
<feature type="compositionally biased region" description="Polar residues" evidence="3">
    <location>
        <begin position="891"/>
        <end position="902"/>
    </location>
</feature>
<feature type="compositionally biased region" description="Polar residues" evidence="3">
    <location>
        <begin position="807"/>
        <end position="830"/>
    </location>
</feature>
<dbReference type="PANTHER" id="PTHR23179:SF28">
    <property type="entry name" value="RHO GTPASE-ACTIVATING PROTEIN 20"/>
    <property type="match status" value="1"/>
</dbReference>
<dbReference type="SUPFAM" id="SSF48350">
    <property type="entry name" value="GTPase activation domain, GAP"/>
    <property type="match status" value="1"/>
</dbReference>
<dbReference type="Ensembl" id="ENSDCDT00010038571.1">
    <property type="protein sequence ID" value="ENSDCDP00010031170.1"/>
    <property type="gene ID" value="ENSDCDG00010019827.1"/>
</dbReference>
<evidence type="ECO:0000259" key="4">
    <source>
        <dbReference type="PROSITE" id="PS50238"/>
    </source>
</evidence>
<dbReference type="FunFam" id="1.10.555.10:FF:000025">
    <property type="entry name" value="Rho GTPase-activating protein 20"/>
    <property type="match status" value="1"/>
</dbReference>
<dbReference type="Gene3D" id="2.30.29.30">
    <property type="entry name" value="Pleckstrin-homology domain (PH domain)/Phosphotyrosine-binding domain (PTB)"/>
    <property type="match status" value="1"/>
</dbReference>
<name>A0AAY4CDA1_9TELE</name>
<reference evidence="5" key="1">
    <citation type="submission" date="2025-08" db="UniProtKB">
        <authorList>
            <consortium name="Ensembl"/>
        </authorList>
    </citation>
    <scope>IDENTIFICATION</scope>
</reference>
<feature type="compositionally biased region" description="Polar residues" evidence="3">
    <location>
        <begin position="663"/>
        <end position="673"/>
    </location>
</feature>
<reference evidence="5" key="2">
    <citation type="submission" date="2025-09" db="UniProtKB">
        <authorList>
            <consortium name="Ensembl"/>
        </authorList>
    </citation>
    <scope>IDENTIFICATION</scope>
</reference>
<gene>
    <name evidence="5" type="primary">ARHGAP20</name>
</gene>
<dbReference type="SMART" id="SM00324">
    <property type="entry name" value="RhoGAP"/>
    <property type="match status" value="1"/>
</dbReference>
<dbReference type="CDD" id="cd13319">
    <property type="entry name" value="PH_RARhoGAP"/>
    <property type="match status" value="1"/>
</dbReference>
<accession>A0AAY4CDA1</accession>
<dbReference type="InterPro" id="IPR000159">
    <property type="entry name" value="RA_dom"/>
</dbReference>
<dbReference type="InterPro" id="IPR011993">
    <property type="entry name" value="PH-like_dom_sf"/>
</dbReference>
<organism evidence="5 6">
    <name type="scientific">Denticeps clupeoides</name>
    <name type="common">denticle herring</name>
    <dbReference type="NCBI Taxonomy" id="299321"/>
    <lineage>
        <taxon>Eukaryota</taxon>
        <taxon>Metazoa</taxon>
        <taxon>Chordata</taxon>
        <taxon>Craniata</taxon>
        <taxon>Vertebrata</taxon>
        <taxon>Euteleostomi</taxon>
        <taxon>Actinopterygii</taxon>
        <taxon>Neopterygii</taxon>
        <taxon>Teleostei</taxon>
        <taxon>Clupei</taxon>
        <taxon>Clupeiformes</taxon>
        <taxon>Denticipitoidei</taxon>
        <taxon>Denticipitidae</taxon>
        <taxon>Denticeps</taxon>
    </lineage>
</organism>
<dbReference type="Pfam" id="PF22286">
    <property type="entry name" value="RHG20_PH"/>
    <property type="match status" value="1"/>
</dbReference>
<dbReference type="GO" id="GO:0005096">
    <property type="term" value="F:GTPase activator activity"/>
    <property type="evidence" value="ECO:0007669"/>
    <property type="project" value="UniProtKB-KW"/>
</dbReference>
<feature type="domain" description="Rho-GAP" evidence="4">
    <location>
        <begin position="355"/>
        <end position="544"/>
    </location>
</feature>
<keyword evidence="6" id="KW-1185">Reference proteome</keyword>
<dbReference type="InterPro" id="IPR008936">
    <property type="entry name" value="Rho_GTPase_activation_prot"/>
</dbReference>
<evidence type="ECO:0000256" key="3">
    <source>
        <dbReference type="SAM" id="MobiDB-lite"/>
    </source>
</evidence>
<proteinExistence type="predicted"/>
<evidence type="ECO:0000313" key="6">
    <source>
        <dbReference type="Proteomes" id="UP000694580"/>
    </source>
</evidence>
<feature type="compositionally biased region" description="Polar residues" evidence="3">
    <location>
        <begin position="568"/>
        <end position="579"/>
    </location>
</feature>
<dbReference type="SUPFAM" id="SSF50729">
    <property type="entry name" value="PH domain-like"/>
    <property type="match status" value="1"/>
</dbReference>
<keyword evidence="1" id="KW-0343">GTPase activation</keyword>
<dbReference type="GeneTree" id="ENSGT00940000154633"/>
<dbReference type="GO" id="GO:0007165">
    <property type="term" value="P:signal transduction"/>
    <property type="evidence" value="ECO:0007669"/>
    <property type="project" value="InterPro"/>
</dbReference>